<keyword evidence="9" id="KW-1185">Reference proteome</keyword>
<evidence type="ECO:0000313" key="8">
    <source>
        <dbReference type="EMBL" id="GAA1975099.1"/>
    </source>
</evidence>
<evidence type="ECO:0000256" key="4">
    <source>
        <dbReference type="ARBA" id="ARBA00023125"/>
    </source>
</evidence>
<proteinExistence type="inferred from homology"/>
<evidence type="ECO:0000259" key="7">
    <source>
        <dbReference type="Pfam" id="PF08281"/>
    </source>
</evidence>
<dbReference type="SUPFAM" id="SSF88659">
    <property type="entry name" value="Sigma3 and sigma4 domains of RNA polymerase sigma factors"/>
    <property type="match status" value="1"/>
</dbReference>
<dbReference type="Proteomes" id="UP001499854">
    <property type="component" value="Unassembled WGS sequence"/>
</dbReference>
<dbReference type="NCBIfam" id="TIGR02983">
    <property type="entry name" value="SigE-fam_strep"/>
    <property type="match status" value="1"/>
</dbReference>
<reference evidence="8 9" key="1">
    <citation type="journal article" date="2019" name="Int. J. Syst. Evol. Microbiol.">
        <title>The Global Catalogue of Microorganisms (GCM) 10K type strain sequencing project: providing services to taxonomists for standard genome sequencing and annotation.</title>
        <authorList>
            <consortium name="The Broad Institute Genomics Platform"/>
            <consortium name="The Broad Institute Genome Sequencing Center for Infectious Disease"/>
            <person name="Wu L."/>
            <person name="Ma J."/>
        </authorList>
    </citation>
    <scope>NUCLEOTIDE SEQUENCE [LARGE SCALE GENOMIC DNA]</scope>
    <source>
        <strain evidence="8 9">JCM 16013</strain>
    </source>
</reference>
<evidence type="ECO:0000256" key="2">
    <source>
        <dbReference type="ARBA" id="ARBA00023015"/>
    </source>
</evidence>
<dbReference type="InterPro" id="IPR013325">
    <property type="entry name" value="RNA_pol_sigma_r2"/>
</dbReference>
<keyword evidence="3" id="KW-0731">Sigma factor</keyword>
<dbReference type="Gene3D" id="1.10.1740.10">
    <property type="match status" value="1"/>
</dbReference>
<keyword evidence="4" id="KW-0238">DNA-binding</keyword>
<sequence>METRGEAALTRIDPAAVAPPDHDAEFRDFMLGRWPALVRFAYGLTGDRGHAEDLAQTALAKAYAGWGRVRAADDPDAYVRKILINANHRRFRSPRVPERFTAAVPDLAVADGTRFLDERSALVAALMELPPRQRAVVILRYWDGYTEAQTAAILGCSVGNVKSQASRALAKLRTSAQLRDGSPA</sequence>
<dbReference type="InterPro" id="IPR014284">
    <property type="entry name" value="RNA_pol_sigma-70_dom"/>
</dbReference>
<evidence type="ECO:0000259" key="6">
    <source>
        <dbReference type="Pfam" id="PF04542"/>
    </source>
</evidence>
<comment type="similarity">
    <text evidence="1">Belongs to the sigma-70 factor family. ECF subfamily.</text>
</comment>
<name>A0ABN2RV19_9ACTN</name>
<dbReference type="InterPro" id="IPR013324">
    <property type="entry name" value="RNA_pol_sigma_r3/r4-like"/>
</dbReference>
<dbReference type="InterPro" id="IPR013249">
    <property type="entry name" value="RNA_pol_sigma70_r4_t2"/>
</dbReference>
<keyword evidence="5" id="KW-0804">Transcription</keyword>
<gene>
    <name evidence="8" type="ORF">GCM10009838_38930</name>
</gene>
<dbReference type="NCBIfam" id="TIGR02937">
    <property type="entry name" value="sigma70-ECF"/>
    <property type="match status" value="1"/>
</dbReference>
<comment type="caution">
    <text evidence="8">The sequence shown here is derived from an EMBL/GenBank/DDBJ whole genome shotgun (WGS) entry which is preliminary data.</text>
</comment>
<evidence type="ECO:0000256" key="1">
    <source>
        <dbReference type="ARBA" id="ARBA00010641"/>
    </source>
</evidence>
<dbReference type="InterPro" id="IPR036388">
    <property type="entry name" value="WH-like_DNA-bd_sf"/>
</dbReference>
<dbReference type="PANTHER" id="PTHR43133:SF50">
    <property type="entry name" value="ECF RNA POLYMERASE SIGMA FACTOR SIGM"/>
    <property type="match status" value="1"/>
</dbReference>
<evidence type="ECO:0000313" key="9">
    <source>
        <dbReference type="Proteomes" id="UP001499854"/>
    </source>
</evidence>
<feature type="domain" description="RNA polymerase sigma-70 region 2" evidence="6">
    <location>
        <begin position="35"/>
        <end position="93"/>
    </location>
</feature>
<protein>
    <submittedName>
        <fullName evidence="8">SigE family RNA polymerase sigma factor</fullName>
    </submittedName>
</protein>
<feature type="domain" description="RNA polymerase sigma factor 70 region 4 type 2" evidence="7">
    <location>
        <begin position="121"/>
        <end position="172"/>
    </location>
</feature>
<dbReference type="CDD" id="cd06171">
    <property type="entry name" value="Sigma70_r4"/>
    <property type="match status" value="1"/>
</dbReference>
<keyword evidence="2" id="KW-0805">Transcription regulation</keyword>
<accession>A0ABN2RV19</accession>
<dbReference type="PANTHER" id="PTHR43133">
    <property type="entry name" value="RNA POLYMERASE ECF-TYPE SIGMA FACTO"/>
    <property type="match status" value="1"/>
</dbReference>
<dbReference type="InterPro" id="IPR039425">
    <property type="entry name" value="RNA_pol_sigma-70-like"/>
</dbReference>
<dbReference type="InterPro" id="IPR007627">
    <property type="entry name" value="RNA_pol_sigma70_r2"/>
</dbReference>
<organism evidence="8 9">
    <name type="scientific">Catenulispora subtropica</name>
    <dbReference type="NCBI Taxonomy" id="450798"/>
    <lineage>
        <taxon>Bacteria</taxon>
        <taxon>Bacillati</taxon>
        <taxon>Actinomycetota</taxon>
        <taxon>Actinomycetes</taxon>
        <taxon>Catenulisporales</taxon>
        <taxon>Catenulisporaceae</taxon>
        <taxon>Catenulispora</taxon>
    </lineage>
</organism>
<evidence type="ECO:0000256" key="5">
    <source>
        <dbReference type="ARBA" id="ARBA00023163"/>
    </source>
</evidence>
<dbReference type="Pfam" id="PF08281">
    <property type="entry name" value="Sigma70_r4_2"/>
    <property type="match status" value="1"/>
</dbReference>
<dbReference type="Gene3D" id="1.10.10.10">
    <property type="entry name" value="Winged helix-like DNA-binding domain superfamily/Winged helix DNA-binding domain"/>
    <property type="match status" value="1"/>
</dbReference>
<dbReference type="SUPFAM" id="SSF88946">
    <property type="entry name" value="Sigma2 domain of RNA polymerase sigma factors"/>
    <property type="match status" value="1"/>
</dbReference>
<dbReference type="Pfam" id="PF04542">
    <property type="entry name" value="Sigma70_r2"/>
    <property type="match status" value="1"/>
</dbReference>
<evidence type="ECO:0000256" key="3">
    <source>
        <dbReference type="ARBA" id="ARBA00023082"/>
    </source>
</evidence>
<dbReference type="EMBL" id="BAAAQM010000021">
    <property type="protein sequence ID" value="GAA1975099.1"/>
    <property type="molecule type" value="Genomic_DNA"/>
</dbReference>
<dbReference type="InterPro" id="IPR014325">
    <property type="entry name" value="RNA_pol_sigma-E_actinobac"/>
</dbReference>